<gene>
    <name evidence="2" type="ORF">ACFP3U_15315</name>
</gene>
<organism evidence="2 3">
    <name type="scientific">Kitasatospora misakiensis</name>
    <dbReference type="NCBI Taxonomy" id="67330"/>
    <lineage>
        <taxon>Bacteria</taxon>
        <taxon>Bacillati</taxon>
        <taxon>Actinomycetota</taxon>
        <taxon>Actinomycetes</taxon>
        <taxon>Kitasatosporales</taxon>
        <taxon>Streptomycetaceae</taxon>
        <taxon>Kitasatospora</taxon>
    </lineage>
</organism>
<sequence length="175" mass="18454">MGCGQDWLTAHAIPAGFTVLPRGKTGYYGLVGPGLTEGVDESQLTNDALWTAVTGQPGAGWVERVQVTCRSEESEAKRKAENDAHYGRLREESAARKKASAVEPASPAQARYLLTLAEKAGEPAFTAQFDKAITGTAIKPRRAKEDVQKAIGRLTKAAARKLISALVDGGSASAS</sequence>
<feature type="region of interest" description="Disordered" evidence="1">
    <location>
        <begin position="72"/>
        <end position="105"/>
    </location>
</feature>
<evidence type="ECO:0000313" key="3">
    <source>
        <dbReference type="Proteomes" id="UP001595975"/>
    </source>
</evidence>
<feature type="compositionally biased region" description="Basic and acidic residues" evidence="1">
    <location>
        <begin position="72"/>
        <end position="95"/>
    </location>
</feature>
<evidence type="ECO:0000313" key="2">
    <source>
        <dbReference type="EMBL" id="MFC5664349.1"/>
    </source>
</evidence>
<name>A0ABW0X5D6_9ACTN</name>
<accession>A0ABW0X5D6</accession>
<proteinExistence type="predicted"/>
<keyword evidence="3" id="KW-1185">Reference proteome</keyword>
<evidence type="ECO:0000256" key="1">
    <source>
        <dbReference type="SAM" id="MobiDB-lite"/>
    </source>
</evidence>
<dbReference type="EMBL" id="JBHSOF010000016">
    <property type="protein sequence ID" value="MFC5664349.1"/>
    <property type="molecule type" value="Genomic_DNA"/>
</dbReference>
<comment type="caution">
    <text evidence="2">The sequence shown here is derived from an EMBL/GenBank/DDBJ whole genome shotgun (WGS) entry which is preliminary data.</text>
</comment>
<reference evidence="3" key="1">
    <citation type="journal article" date="2019" name="Int. J. Syst. Evol. Microbiol.">
        <title>The Global Catalogue of Microorganisms (GCM) 10K type strain sequencing project: providing services to taxonomists for standard genome sequencing and annotation.</title>
        <authorList>
            <consortium name="The Broad Institute Genomics Platform"/>
            <consortium name="The Broad Institute Genome Sequencing Center for Infectious Disease"/>
            <person name="Wu L."/>
            <person name="Ma J."/>
        </authorList>
    </citation>
    <scope>NUCLEOTIDE SEQUENCE [LARGE SCALE GENOMIC DNA]</scope>
    <source>
        <strain evidence="3">CGMCC 4.1437</strain>
    </source>
</reference>
<dbReference type="RefSeq" id="WP_380226044.1">
    <property type="nucleotide sequence ID" value="NZ_JBHSOF010000016.1"/>
</dbReference>
<protein>
    <submittedName>
        <fullName evidence="2">Uncharacterized protein</fullName>
    </submittedName>
</protein>
<dbReference type="Proteomes" id="UP001595975">
    <property type="component" value="Unassembled WGS sequence"/>
</dbReference>